<reference evidence="15 16" key="1">
    <citation type="journal article" date="2016" name="Mol. Biol. Evol.">
        <title>Comparative Genomics of Early-Diverging Mushroom-Forming Fungi Provides Insights into the Origins of Lignocellulose Decay Capabilities.</title>
        <authorList>
            <person name="Nagy L.G."/>
            <person name="Riley R."/>
            <person name="Tritt A."/>
            <person name="Adam C."/>
            <person name="Daum C."/>
            <person name="Floudas D."/>
            <person name="Sun H."/>
            <person name="Yadav J.S."/>
            <person name="Pangilinan J."/>
            <person name="Larsson K.H."/>
            <person name="Matsuura K."/>
            <person name="Barry K."/>
            <person name="Labutti K."/>
            <person name="Kuo R."/>
            <person name="Ohm R.A."/>
            <person name="Bhattacharya S.S."/>
            <person name="Shirouzu T."/>
            <person name="Yoshinaga Y."/>
            <person name="Martin F.M."/>
            <person name="Grigoriev I.V."/>
            <person name="Hibbett D.S."/>
        </authorList>
    </citation>
    <scope>NUCLEOTIDE SEQUENCE [LARGE SCALE GENOMIC DNA]</scope>
    <source>
        <strain evidence="15 16">HHB12029</strain>
    </source>
</reference>
<dbReference type="InterPro" id="IPR027268">
    <property type="entry name" value="Peptidase_M4/M1_CTD_sf"/>
</dbReference>
<feature type="active site" evidence="11">
    <location>
        <position position="542"/>
    </location>
</feature>
<dbReference type="Pfam" id="PF02128">
    <property type="entry name" value="Peptidase_M36"/>
    <property type="match status" value="1"/>
</dbReference>
<comment type="subcellular location">
    <subcellularLocation>
        <location evidence="1 13">Secreted</location>
    </subcellularLocation>
</comment>
<dbReference type="AlphaFoldDB" id="A0A165DG79"/>
<dbReference type="GO" id="GO:0004222">
    <property type="term" value="F:metalloendopeptidase activity"/>
    <property type="evidence" value="ECO:0007669"/>
    <property type="project" value="InterPro"/>
</dbReference>
<evidence type="ECO:0000256" key="1">
    <source>
        <dbReference type="ARBA" id="ARBA00004613"/>
    </source>
</evidence>
<keyword evidence="5 12" id="KW-0479">Metal-binding</keyword>
<feature type="binding site" evidence="12">
    <location>
        <position position="545"/>
    </location>
    <ligand>
        <name>Zn(2+)</name>
        <dbReference type="ChEBI" id="CHEBI:29105"/>
        <note>catalytic</note>
    </ligand>
</feature>
<dbReference type="GO" id="GO:0008270">
    <property type="term" value="F:zinc ion binding"/>
    <property type="evidence" value="ECO:0007669"/>
    <property type="project" value="InterPro"/>
</dbReference>
<evidence type="ECO:0000256" key="5">
    <source>
        <dbReference type="ARBA" id="ARBA00022723"/>
    </source>
</evidence>
<feature type="binding site" evidence="12">
    <location>
        <position position="541"/>
    </location>
    <ligand>
        <name>Zn(2+)</name>
        <dbReference type="ChEBI" id="CHEBI:29105"/>
        <note>catalytic</note>
    </ligand>
</feature>
<evidence type="ECO:0000256" key="10">
    <source>
        <dbReference type="ARBA" id="ARBA00023145"/>
    </source>
</evidence>
<organism evidence="15 16">
    <name type="scientific">Exidia glandulosa HHB12029</name>
    <dbReference type="NCBI Taxonomy" id="1314781"/>
    <lineage>
        <taxon>Eukaryota</taxon>
        <taxon>Fungi</taxon>
        <taxon>Dikarya</taxon>
        <taxon>Basidiomycota</taxon>
        <taxon>Agaricomycotina</taxon>
        <taxon>Agaricomycetes</taxon>
        <taxon>Auriculariales</taxon>
        <taxon>Exidiaceae</taxon>
        <taxon>Exidia</taxon>
    </lineage>
</organism>
<keyword evidence="4 13" id="KW-0645">Protease</keyword>
<evidence type="ECO:0000313" key="16">
    <source>
        <dbReference type="Proteomes" id="UP000077266"/>
    </source>
</evidence>
<comment type="cofactor">
    <cofactor evidence="12">
        <name>Zn(2+)</name>
        <dbReference type="ChEBI" id="CHEBI:29105"/>
    </cofactor>
    <text evidence="12">Binds 1 zinc ion per subunit.</text>
</comment>
<evidence type="ECO:0000256" key="2">
    <source>
        <dbReference type="ARBA" id="ARBA00006006"/>
    </source>
</evidence>
<dbReference type="PANTHER" id="PTHR33478">
    <property type="entry name" value="EXTRACELLULAR METALLOPROTEINASE MEP"/>
    <property type="match status" value="1"/>
</dbReference>
<evidence type="ECO:0000313" key="15">
    <source>
        <dbReference type="EMBL" id="KZV84472.1"/>
    </source>
</evidence>
<evidence type="ECO:0000256" key="13">
    <source>
        <dbReference type="RuleBase" id="RU364017"/>
    </source>
</evidence>
<feature type="domain" description="FTP" evidence="14">
    <location>
        <begin position="68"/>
        <end position="118"/>
    </location>
</feature>
<feature type="binding site" evidence="12">
    <location>
        <position position="571"/>
    </location>
    <ligand>
        <name>Zn(2+)</name>
        <dbReference type="ChEBI" id="CHEBI:29105"/>
        <note>catalytic</note>
    </ligand>
</feature>
<evidence type="ECO:0000256" key="4">
    <source>
        <dbReference type="ARBA" id="ARBA00022670"/>
    </source>
</evidence>
<dbReference type="Proteomes" id="UP000077266">
    <property type="component" value="Unassembled WGS sequence"/>
</dbReference>
<keyword evidence="7 13" id="KW-0378">Hydrolase</keyword>
<dbReference type="EC" id="3.4.24.-" evidence="13"/>
<gene>
    <name evidence="15" type="ORF">EXIGLDRAFT_654984</name>
</gene>
<feature type="signal peptide" evidence="13">
    <location>
        <begin position="1"/>
        <end position="16"/>
    </location>
</feature>
<feature type="chain" id="PRO_5009361750" description="Extracellular metalloproteinase" evidence="13">
    <location>
        <begin position="17"/>
        <end position="742"/>
    </location>
</feature>
<dbReference type="SUPFAM" id="SSF55486">
    <property type="entry name" value="Metalloproteases ('zincins'), catalytic domain"/>
    <property type="match status" value="1"/>
</dbReference>
<evidence type="ECO:0000256" key="3">
    <source>
        <dbReference type="ARBA" id="ARBA00022525"/>
    </source>
</evidence>
<evidence type="ECO:0000256" key="8">
    <source>
        <dbReference type="ARBA" id="ARBA00022833"/>
    </source>
</evidence>
<protein>
    <recommendedName>
        <fullName evidence="13">Extracellular metalloproteinase</fullName>
        <ecNumber evidence="13">3.4.24.-</ecNumber>
    </recommendedName>
    <alternativeName>
        <fullName evidence="13">Fungalysin</fullName>
    </alternativeName>
</protein>
<keyword evidence="3 13" id="KW-0964">Secreted</keyword>
<dbReference type="CDD" id="cd09596">
    <property type="entry name" value="M36"/>
    <property type="match status" value="1"/>
</dbReference>
<name>A0A165DG79_EXIGL</name>
<keyword evidence="16" id="KW-1185">Reference proteome</keyword>
<evidence type="ECO:0000256" key="9">
    <source>
        <dbReference type="ARBA" id="ARBA00023049"/>
    </source>
</evidence>
<dbReference type="OrthoDB" id="3227768at2759"/>
<evidence type="ECO:0000256" key="12">
    <source>
        <dbReference type="PIRSR" id="PIRSR601842-2"/>
    </source>
</evidence>
<dbReference type="InParanoid" id="A0A165DG79"/>
<proteinExistence type="inferred from homology"/>
<sequence length="742" mass="82710">MRRLIVLSSIALSALSTSLIPSHRKTLSFGPRLRHAKFVTTPWSPQPPLDDPHEIAFALAAHLHPRAEYHLRDDSYTDTLSGISHIYLQQYINGLTVLNGKLNANIKDGVVLSYGESFFNATNPPNLTVPVDVHTEFCSDFGLQLAPQFFLAQAPLSPDDPAHEHMETAIIRQDTCARLKLASSTLPRTPVDARMAAIYFVIHATSRDELANALASDLDLHLRQPTVLHQSITNASQWSHFVQGVPDTTEPVKARLALIQTPSRGPHDSHLHYAWELLVHMDQNTYEVAMSITSPPMILSVIDRVSDLLPHASLQRMLTVDAVDGPHVYRVFPWDVNDPDSGSRKMLTVDADRVASPRGWHFIPIDHGSSEFHAIAGHGPRMSDYRETTLGNNVFAQEWWERPSRPLLERLRPISSTPWPSLTFNYTYAPEPQENRTAEAQKHINASITQLWYTANVAHDLFYRYGFDEIAGNFQQHNFGRGGKEHDAVIINAQDYRGYNGSSFERKPDGENPVCKIHLWGTRYGTVPYNDGAFEADLVLHELVHGLSGRLVGGPADVSCLAGAEAGGLSEGWSDFVTLVVRTRPTYRDLAIGVWASQKPGGIRSHPYSLNHTTNPATYKYLDHPEYSGLIHPIGEVWANILWGVLHRLIGTHGINPSLFPPEDPDGFFYRLDKGNHSVPRHGNTLALRLMIDSMKLLPCNPTFLDARNALLQADKHLTEGENTCDIWCGFAERGLGIAARV</sequence>
<evidence type="ECO:0000259" key="14">
    <source>
        <dbReference type="Pfam" id="PF07504"/>
    </source>
</evidence>
<dbReference type="Pfam" id="PF07504">
    <property type="entry name" value="FTP"/>
    <property type="match status" value="1"/>
</dbReference>
<dbReference type="Gene3D" id="3.10.170.10">
    <property type="match status" value="1"/>
</dbReference>
<dbReference type="InterPro" id="IPR050371">
    <property type="entry name" value="Fungal_virulence_M36"/>
</dbReference>
<keyword evidence="6 13" id="KW-0732">Signal</keyword>
<dbReference type="GO" id="GO:0006508">
    <property type="term" value="P:proteolysis"/>
    <property type="evidence" value="ECO:0007669"/>
    <property type="project" value="UniProtKB-KW"/>
</dbReference>
<comment type="similarity">
    <text evidence="2 13">Belongs to the peptidase M36 family.</text>
</comment>
<feature type="non-terminal residue" evidence="15">
    <location>
        <position position="742"/>
    </location>
</feature>
<evidence type="ECO:0000256" key="7">
    <source>
        <dbReference type="ARBA" id="ARBA00022801"/>
    </source>
</evidence>
<dbReference type="InterPro" id="IPR001842">
    <property type="entry name" value="Peptidase_M36"/>
</dbReference>
<keyword evidence="8 12" id="KW-0862">Zinc</keyword>
<evidence type="ECO:0000256" key="6">
    <source>
        <dbReference type="ARBA" id="ARBA00022729"/>
    </source>
</evidence>
<dbReference type="PANTHER" id="PTHR33478:SF1">
    <property type="entry name" value="EXTRACELLULAR METALLOPROTEINASE MEP"/>
    <property type="match status" value="1"/>
</dbReference>
<dbReference type="EMBL" id="KV426223">
    <property type="protein sequence ID" value="KZV84472.1"/>
    <property type="molecule type" value="Genomic_DNA"/>
</dbReference>
<dbReference type="Gene3D" id="1.10.390.10">
    <property type="entry name" value="Neutral Protease Domain 2"/>
    <property type="match status" value="1"/>
</dbReference>
<keyword evidence="9 13" id="KW-0482">Metalloprotease</keyword>
<dbReference type="GO" id="GO:0005615">
    <property type="term" value="C:extracellular space"/>
    <property type="evidence" value="ECO:0007669"/>
    <property type="project" value="InterPro"/>
</dbReference>
<evidence type="ECO:0000256" key="11">
    <source>
        <dbReference type="PIRSR" id="PIRSR601842-1"/>
    </source>
</evidence>
<accession>A0A165DG79</accession>
<dbReference type="InterPro" id="IPR011096">
    <property type="entry name" value="FTP_domain"/>
</dbReference>
<keyword evidence="10 13" id="KW-0865">Zymogen</keyword>